<organism evidence="2 3">
    <name type="scientific">Raoultella planticola</name>
    <name type="common">Klebsiella planticola</name>
    <dbReference type="NCBI Taxonomy" id="575"/>
    <lineage>
        <taxon>Bacteria</taxon>
        <taxon>Pseudomonadati</taxon>
        <taxon>Pseudomonadota</taxon>
        <taxon>Gammaproteobacteria</taxon>
        <taxon>Enterobacterales</taxon>
        <taxon>Enterobacteriaceae</taxon>
        <taxon>Klebsiella/Raoultella group</taxon>
        <taxon>Raoultella</taxon>
    </lineage>
</organism>
<dbReference type="EMBL" id="CAADJE010000044">
    <property type="protein sequence ID" value="VFS94059.1"/>
    <property type="molecule type" value="Genomic_DNA"/>
</dbReference>
<reference evidence="2 3" key="1">
    <citation type="submission" date="2019-03" db="EMBL/GenBank/DDBJ databases">
        <authorList>
            <consortium name="Pathogen Informatics"/>
        </authorList>
    </citation>
    <scope>NUCLEOTIDE SEQUENCE [LARGE SCALE GENOMIC DNA]</scope>
    <source>
        <strain evidence="2 3">NCTC12998</strain>
    </source>
</reference>
<keyword evidence="1" id="KW-1133">Transmembrane helix</keyword>
<protein>
    <submittedName>
        <fullName evidence="2">Uncharacterized protein</fullName>
    </submittedName>
</protein>
<evidence type="ECO:0000313" key="3">
    <source>
        <dbReference type="Proteomes" id="UP000345637"/>
    </source>
</evidence>
<sequence>MRGIRTVIELSVLAIGWALGGTVGVGTVLYALTIGPLIQLCLPWFRQPTVRKTVTATGEAVS</sequence>
<dbReference type="AlphaFoldDB" id="A0A485DAB2"/>
<gene>
    <name evidence="2" type="ORF">NCTC12998_07818</name>
</gene>
<evidence type="ECO:0000313" key="2">
    <source>
        <dbReference type="EMBL" id="VFS94059.1"/>
    </source>
</evidence>
<keyword evidence="1" id="KW-0472">Membrane</keyword>
<feature type="transmembrane region" description="Helical" evidence="1">
    <location>
        <begin position="12"/>
        <end position="32"/>
    </location>
</feature>
<name>A0A485DAB2_RAOPL</name>
<proteinExistence type="predicted"/>
<evidence type="ECO:0000256" key="1">
    <source>
        <dbReference type="SAM" id="Phobius"/>
    </source>
</evidence>
<accession>A0A485DAB2</accession>
<dbReference type="Proteomes" id="UP000345637">
    <property type="component" value="Unassembled WGS sequence"/>
</dbReference>
<keyword evidence="1" id="KW-0812">Transmembrane</keyword>